<comment type="caution">
    <text evidence="3">The sequence shown here is derived from an EMBL/GenBank/DDBJ whole genome shotgun (WGS) entry which is preliminary data.</text>
</comment>
<dbReference type="Proteomes" id="UP000248783">
    <property type="component" value="Unassembled WGS sequence"/>
</dbReference>
<name>A0A2W5Y287_9MICO</name>
<dbReference type="Pfam" id="PF04264">
    <property type="entry name" value="YceI"/>
    <property type="match status" value="1"/>
</dbReference>
<dbReference type="RefSeq" id="WP_111252149.1">
    <property type="nucleotide sequence ID" value="NZ_QKWH01000018.1"/>
</dbReference>
<dbReference type="PANTHER" id="PTHR34406">
    <property type="entry name" value="PROTEIN YCEI"/>
    <property type="match status" value="1"/>
</dbReference>
<sequence>MNDLPLRTWNGLVIPARGAYHLDAEHMRVGFSVTHMMVASVRGEFTQASAHAWIAEDPLQSQVAAQIQVASLDTDNAERDGHLRSADFFDADSYPVVSFRSTGITWQPQADPIFSWARLKGHHPDRATAVPASATAPSTRLQLHGDLTIRGTTRPVTLDAEFGGARRDPYGRDIWGFSASAQVDREEFGLVWNMALETGGVLVGRSVRLELAGEFIRSDGVTGRG</sequence>
<dbReference type="InterPro" id="IPR007372">
    <property type="entry name" value="Lipid/polyisoprenoid-bd_YceI"/>
</dbReference>
<evidence type="ECO:0000313" key="3">
    <source>
        <dbReference type="EMBL" id="PZR51654.1"/>
    </source>
</evidence>
<dbReference type="InterPro" id="IPR036761">
    <property type="entry name" value="TTHA0802/YceI-like_sf"/>
</dbReference>
<evidence type="ECO:0000259" key="2">
    <source>
        <dbReference type="SMART" id="SM00867"/>
    </source>
</evidence>
<proteinExistence type="inferred from homology"/>
<accession>A0A2W5Y287</accession>
<comment type="similarity">
    <text evidence="1">Belongs to the UPF0312 family.</text>
</comment>
<dbReference type="Gene3D" id="2.40.128.110">
    <property type="entry name" value="Lipid/polyisoprenoid-binding, YceI-like"/>
    <property type="match status" value="1"/>
</dbReference>
<dbReference type="EMBL" id="QKWH01000018">
    <property type="protein sequence ID" value="PZR51654.1"/>
    <property type="molecule type" value="Genomic_DNA"/>
</dbReference>
<reference evidence="3 4" key="1">
    <citation type="submission" date="2018-06" db="EMBL/GenBank/DDBJ databases">
        <title>Whole genome sequencing of a novel hydrocarbon degrading bacterial strain, PW21 isolated from oil contaminated produced water sample.</title>
        <authorList>
            <person name="Nagkirti P."/>
            <person name="Shaikh A."/>
            <person name="Gowdaman V."/>
            <person name="Engineer A.E."/>
            <person name="Dagar S."/>
            <person name="Dhakephalkar P.K."/>
        </authorList>
    </citation>
    <scope>NUCLEOTIDE SEQUENCE [LARGE SCALE GENOMIC DNA]</scope>
    <source>
        <strain evidence="3 4">PW21</strain>
    </source>
</reference>
<gene>
    <name evidence="3" type="ORF">DNL40_15410</name>
</gene>
<evidence type="ECO:0000313" key="4">
    <source>
        <dbReference type="Proteomes" id="UP000248783"/>
    </source>
</evidence>
<dbReference type="PANTHER" id="PTHR34406:SF1">
    <property type="entry name" value="PROTEIN YCEI"/>
    <property type="match status" value="1"/>
</dbReference>
<feature type="domain" description="Lipid/polyisoprenoid-binding YceI-like" evidence="2">
    <location>
        <begin position="19"/>
        <end position="216"/>
    </location>
</feature>
<protein>
    <submittedName>
        <fullName evidence="3">YceI family protein</fullName>
    </submittedName>
</protein>
<dbReference type="SMART" id="SM00867">
    <property type="entry name" value="YceI"/>
    <property type="match status" value="1"/>
</dbReference>
<keyword evidence="4" id="KW-1185">Reference proteome</keyword>
<organism evidence="3 4">
    <name type="scientific">Xylanimonas oleitrophica</name>
    <dbReference type="NCBI Taxonomy" id="2607479"/>
    <lineage>
        <taxon>Bacteria</taxon>
        <taxon>Bacillati</taxon>
        <taxon>Actinomycetota</taxon>
        <taxon>Actinomycetes</taxon>
        <taxon>Micrococcales</taxon>
        <taxon>Promicromonosporaceae</taxon>
        <taxon>Xylanimonas</taxon>
    </lineage>
</organism>
<evidence type="ECO:0000256" key="1">
    <source>
        <dbReference type="ARBA" id="ARBA00008812"/>
    </source>
</evidence>
<dbReference type="SUPFAM" id="SSF101874">
    <property type="entry name" value="YceI-like"/>
    <property type="match status" value="1"/>
</dbReference>
<dbReference type="AlphaFoldDB" id="A0A2W5Y287"/>